<organism evidence="1 2">
    <name type="scientific">Castanea mollissima</name>
    <name type="common">Chinese chestnut</name>
    <dbReference type="NCBI Taxonomy" id="60419"/>
    <lineage>
        <taxon>Eukaryota</taxon>
        <taxon>Viridiplantae</taxon>
        <taxon>Streptophyta</taxon>
        <taxon>Embryophyta</taxon>
        <taxon>Tracheophyta</taxon>
        <taxon>Spermatophyta</taxon>
        <taxon>Magnoliopsida</taxon>
        <taxon>eudicotyledons</taxon>
        <taxon>Gunneridae</taxon>
        <taxon>Pentapetalae</taxon>
        <taxon>rosids</taxon>
        <taxon>fabids</taxon>
        <taxon>Fagales</taxon>
        <taxon>Fagaceae</taxon>
        <taxon>Castanea</taxon>
    </lineage>
</organism>
<evidence type="ECO:0000313" key="1">
    <source>
        <dbReference type="EMBL" id="KAF3975180.1"/>
    </source>
</evidence>
<protein>
    <submittedName>
        <fullName evidence="1">Uncharacterized protein</fullName>
    </submittedName>
</protein>
<gene>
    <name evidence="1" type="ORF">CMV_001549</name>
</gene>
<evidence type="ECO:0000313" key="2">
    <source>
        <dbReference type="Proteomes" id="UP000737018"/>
    </source>
</evidence>
<sequence length="139" mass="14889">MMIATPTIAAISMLPLRKVNNQVLLSDANPNPVQTWMEGEDVIVAARTSSRTAMSNFLALAVAMAGSSAQSCEFNHSVVSVLSSKDSRDATHSNGTTMLHSLGVRFRIHCLGGNYSVKDNIAALKLAKMCGDIFRAHLL</sequence>
<proteinExistence type="predicted"/>
<dbReference type="AlphaFoldDB" id="A0A8J4RRD0"/>
<dbReference type="Proteomes" id="UP000737018">
    <property type="component" value="Unassembled WGS sequence"/>
</dbReference>
<keyword evidence="2" id="KW-1185">Reference proteome</keyword>
<dbReference type="EMBL" id="JRKL02000098">
    <property type="protein sequence ID" value="KAF3975180.1"/>
    <property type="molecule type" value="Genomic_DNA"/>
</dbReference>
<comment type="caution">
    <text evidence="1">The sequence shown here is derived from an EMBL/GenBank/DDBJ whole genome shotgun (WGS) entry which is preliminary data.</text>
</comment>
<name>A0A8J4RRD0_9ROSI</name>
<accession>A0A8J4RRD0</accession>
<reference evidence="1" key="1">
    <citation type="submission" date="2020-03" db="EMBL/GenBank/DDBJ databases">
        <title>Castanea mollissima Vanexum genome sequencing.</title>
        <authorList>
            <person name="Staton M."/>
        </authorList>
    </citation>
    <scope>NUCLEOTIDE SEQUENCE</scope>
    <source>
        <tissue evidence="1">Leaf</tissue>
    </source>
</reference>